<feature type="transmembrane region" description="Helical" evidence="1">
    <location>
        <begin position="102"/>
        <end position="127"/>
    </location>
</feature>
<name>A0A1F6XKI6_9BACT</name>
<sequence length="184" mass="20744">MQTEEKKEKNYLKFFIALIFCLLIRLIPFRAPNVEPILATMMPFSKAYGMFAGFSFAVSSILLYDVLTGTLGVQTFFTAGAYGLLGLWAVRYFKKNTESRWTYVRFAIMGTLFYDALTGFTVGPLFFHQTFWASVVGQIPFTALHLTSNVAFAFILSPAIYSLLIKKRKRASSPLISLISPKTI</sequence>
<accession>A0A1F6XKI6</accession>
<evidence type="ECO:0000313" key="3">
    <source>
        <dbReference type="Proteomes" id="UP000176629"/>
    </source>
</evidence>
<evidence type="ECO:0000313" key="2">
    <source>
        <dbReference type="EMBL" id="OGI94679.1"/>
    </source>
</evidence>
<comment type="caution">
    <text evidence="2">The sequence shown here is derived from an EMBL/GenBank/DDBJ whole genome shotgun (WGS) entry which is preliminary data.</text>
</comment>
<feature type="transmembrane region" description="Helical" evidence="1">
    <location>
        <begin position="73"/>
        <end position="90"/>
    </location>
</feature>
<proteinExistence type="predicted"/>
<keyword evidence="1" id="KW-0812">Transmembrane</keyword>
<dbReference type="STRING" id="1801773.A3A03_00090"/>
<keyword evidence="1" id="KW-0472">Membrane</keyword>
<organism evidence="2 3">
    <name type="scientific">Candidatus Nomurabacteria bacterium RIFCSPLOWO2_01_FULL_40_18</name>
    <dbReference type="NCBI Taxonomy" id="1801773"/>
    <lineage>
        <taxon>Bacteria</taxon>
        <taxon>Candidatus Nomuraibacteriota</taxon>
    </lineage>
</organism>
<dbReference type="Gene3D" id="1.10.1760.20">
    <property type="match status" value="1"/>
</dbReference>
<dbReference type="EMBL" id="MFUX01000013">
    <property type="protein sequence ID" value="OGI94679.1"/>
    <property type="molecule type" value="Genomic_DNA"/>
</dbReference>
<dbReference type="Proteomes" id="UP000176629">
    <property type="component" value="Unassembled WGS sequence"/>
</dbReference>
<dbReference type="AlphaFoldDB" id="A0A1F6XKI6"/>
<feature type="transmembrane region" description="Helical" evidence="1">
    <location>
        <begin position="139"/>
        <end position="164"/>
    </location>
</feature>
<feature type="transmembrane region" description="Helical" evidence="1">
    <location>
        <begin position="12"/>
        <end position="28"/>
    </location>
</feature>
<evidence type="ECO:0008006" key="4">
    <source>
        <dbReference type="Google" id="ProtNLM"/>
    </source>
</evidence>
<reference evidence="2 3" key="1">
    <citation type="journal article" date="2016" name="Nat. Commun.">
        <title>Thousands of microbial genomes shed light on interconnected biogeochemical processes in an aquifer system.</title>
        <authorList>
            <person name="Anantharaman K."/>
            <person name="Brown C.T."/>
            <person name="Hug L.A."/>
            <person name="Sharon I."/>
            <person name="Castelle C.J."/>
            <person name="Probst A.J."/>
            <person name="Thomas B.C."/>
            <person name="Singh A."/>
            <person name="Wilkins M.J."/>
            <person name="Karaoz U."/>
            <person name="Brodie E.L."/>
            <person name="Williams K.H."/>
            <person name="Hubbard S.S."/>
            <person name="Banfield J.F."/>
        </authorList>
    </citation>
    <scope>NUCLEOTIDE SEQUENCE [LARGE SCALE GENOMIC DNA]</scope>
</reference>
<protein>
    <recommendedName>
        <fullName evidence="4">ECF transporter S component</fullName>
    </recommendedName>
</protein>
<keyword evidence="1" id="KW-1133">Transmembrane helix</keyword>
<gene>
    <name evidence="2" type="ORF">A3A03_00090</name>
</gene>
<evidence type="ECO:0000256" key="1">
    <source>
        <dbReference type="SAM" id="Phobius"/>
    </source>
</evidence>